<organism evidence="1 2">
    <name type="scientific">Cymbomonas tetramitiformis</name>
    <dbReference type="NCBI Taxonomy" id="36881"/>
    <lineage>
        <taxon>Eukaryota</taxon>
        <taxon>Viridiplantae</taxon>
        <taxon>Chlorophyta</taxon>
        <taxon>Pyramimonadophyceae</taxon>
        <taxon>Pyramimonadales</taxon>
        <taxon>Pyramimonadaceae</taxon>
        <taxon>Cymbomonas</taxon>
    </lineage>
</organism>
<reference evidence="1 2" key="1">
    <citation type="journal article" date="2015" name="Genome Biol. Evol.">
        <title>Comparative Genomics of a Bacterivorous Green Alga Reveals Evolutionary Causalities and Consequences of Phago-Mixotrophic Mode of Nutrition.</title>
        <authorList>
            <person name="Burns J.A."/>
            <person name="Paasch A."/>
            <person name="Narechania A."/>
            <person name="Kim E."/>
        </authorList>
    </citation>
    <scope>NUCLEOTIDE SEQUENCE [LARGE SCALE GENOMIC DNA]</scope>
    <source>
        <strain evidence="1 2">PLY_AMNH</strain>
    </source>
</reference>
<sequence length="111" mass="12868">MLSIFCLWQEAFLADIRVYPAEFRKFYMNEVVEGTDVNHVDPYVYVLRKIFDNSLVVVDFEDVDEVLGDDDLAWRQLSRHCRRFSTVVMGGFPSRSKHATRTCIQDDSAGP</sequence>
<dbReference type="EMBL" id="LGRX02000937">
    <property type="protein sequence ID" value="KAK3287258.1"/>
    <property type="molecule type" value="Genomic_DNA"/>
</dbReference>
<dbReference type="AlphaFoldDB" id="A0AAE0GZU8"/>
<evidence type="ECO:0000313" key="1">
    <source>
        <dbReference type="EMBL" id="KAK3287258.1"/>
    </source>
</evidence>
<accession>A0AAE0GZU8</accession>
<comment type="caution">
    <text evidence="1">The sequence shown here is derived from an EMBL/GenBank/DDBJ whole genome shotgun (WGS) entry which is preliminary data.</text>
</comment>
<evidence type="ECO:0000313" key="2">
    <source>
        <dbReference type="Proteomes" id="UP001190700"/>
    </source>
</evidence>
<name>A0AAE0GZU8_9CHLO</name>
<proteinExistence type="predicted"/>
<gene>
    <name evidence="1" type="ORF">CYMTET_5220</name>
</gene>
<dbReference type="Proteomes" id="UP001190700">
    <property type="component" value="Unassembled WGS sequence"/>
</dbReference>
<protein>
    <submittedName>
        <fullName evidence="1">Uncharacterized protein</fullName>
    </submittedName>
</protein>
<keyword evidence="2" id="KW-1185">Reference proteome</keyword>